<organism evidence="1 2">
    <name type="scientific">Bradyrhizobium elkanii</name>
    <dbReference type="NCBI Taxonomy" id="29448"/>
    <lineage>
        <taxon>Bacteria</taxon>
        <taxon>Pseudomonadati</taxon>
        <taxon>Pseudomonadota</taxon>
        <taxon>Alphaproteobacteria</taxon>
        <taxon>Hyphomicrobiales</taxon>
        <taxon>Nitrobacteraceae</taxon>
        <taxon>Bradyrhizobium</taxon>
    </lineage>
</organism>
<evidence type="ECO:0000313" key="2">
    <source>
        <dbReference type="Proteomes" id="UP001565471"/>
    </source>
</evidence>
<gene>
    <name evidence="1" type="ORF">ABIF29_000029</name>
</gene>
<evidence type="ECO:0000313" key="1">
    <source>
        <dbReference type="EMBL" id="MEY9313230.1"/>
    </source>
</evidence>
<dbReference type="EMBL" id="JBGBZA010000001">
    <property type="protein sequence ID" value="MEY9313230.1"/>
    <property type="molecule type" value="Genomic_DNA"/>
</dbReference>
<accession>A0ABV4EQY5</accession>
<dbReference type="Proteomes" id="UP001565471">
    <property type="component" value="Unassembled WGS sequence"/>
</dbReference>
<name>A0ABV4EQY5_BRAEL</name>
<sequence>MPVWYGRVKDCPDFAATPWGEFVANDQYLNVLLSATMGSMQYETVYIDDTVFWDQTNGIAAAFTDAQIAFYGPVIR</sequence>
<proteinExistence type="predicted"/>
<keyword evidence="2" id="KW-1185">Reference proteome</keyword>
<protein>
    <submittedName>
        <fullName evidence="1">Uncharacterized protein</fullName>
    </submittedName>
</protein>
<reference evidence="1 2" key="1">
    <citation type="submission" date="2024-07" db="EMBL/GenBank/DDBJ databases">
        <title>Genomic Encyclopedia of Type Strains, Phase V (KMG-V): Genome sequencing to study the core and pangenomes of soil and plant-associated prokaryotes.</title>
        <authorList>
            <person name="Whitman W."/>
        </authorList>
    </citation>
    <scope>NUCLEOTIDE SEQUENCE [LARGE SCALE GENOMIC DNA]</scope>
    <source>
        <strain evidence="1 2">USDA 415</strain>
    </source>
</reference>
<comment type="caution">
    <text evidence="1">The sequence shown here is derived from an EMBL/GenBank/DDBJ whole genome shotgun (WGS) entry which is preliminary data.</text>
</comment>